<proteinExistence type="predicted"/>
<dbReference type="Pfam" id="PF09604">
    <property type="entry name" value="Potass_KdpF"/>
    <property type="match status" value="1"/>
</dbReference>
<dbReference type="GO" id="GO:0008556">
    <property type="term" value="F:P-type potassium transmembrane transporter activity"/>
    <property type="evidence" value="ECO:0007669"/>
    <property type="project" value="InterPro"/>
</dbReference>
<dbReference type="NCBIfam" id="TIGR02115">
    <property type="entry name" value="potass_kdpF"/>
    <property type="match status" value="1"/>
</dbReference>
<dbReference type="AlphaFoldDB" id="A0A371XIF0"/>
<dbReference type="InterPro" id="IPR011726">
    <property type="entry name" value="KdpF"/>
</dbReference>
<dbReference type="EMBL" id="QURN01000003">
    <property type="protein sequence ID" value="RFC69008.1"/>
    <property type="molecule type" value="Genomic_DNA"/>
</dbReference>
<keyword evidence="1" id="KW-0812">Transmembrane</keyword>
<sequence length="28" mass="3082">MIEPLIGLAVALALGIYLVVTLIRPERF</sequence>
<evidence type="ECO:0000313" key="3">
    <source>
        <dbReference type="Proteomes" id="UP000262379"/>
    </source>
</evidence>
<comment type="caution">
    <text evidence="2">The sequence shown here is derived from an EMBL/GenBank/DDBJ whole genome shotgun (WGS) entry which is preliminary data.</text>
</comment>
<name>A0A371XIF0_9HYPH</name>
<dbReference type="GO" id="GO:0016787">
    <property type="term" value="F:hydrolase activity"/>
    <property type="evidence" value="ECO:0007669"/>
    <property type="project" value="UniProtKB-KW"/>
</dbReference>
<gene>
    <name evidence="2" type="primary">kdpF</name>
    <name evidence="2" type="ORF">DY251_04940</name>
</gene>
<reference evidence="3" key="1">
    <citation type="submission" date="2018-08" db="EMBL/GenBank/DDBJ databases">
        <authorList>
            <person name="Im W.T."/>
        </authorList>
    </citation>
    <scope>NUCLEOTIDE SEQUENCE [LARGE SCALE GENOMIC DNA]</scope>
    <source>
        <strain evidence="3">LA-28</strain>
    </source>
</reference>
<dbReference type="Proteomes" id="UP000262379">
    <property type="component" value="Unassembled WGS sequence"/>
</dbReference>
<evidence type="ECO:0000256" key="1">
    <source>
        <dbReference type="SAM" id="Phobius"/>
    </source>
</evidence>
<keyword evidence="1" id="KW-0472">Membrane</keyword>
<organism evidence="2 3">
    <name type="scientific">Mesorhizobium denitrificans</name>
    <dbReference type="NCBI Taxonomy" id="2294114"/>
    <lineage>
        <taxon>Bacteria</taxon>
        <taxon>Pseudomonadati</taxon>
        <taxon>Pseudomonadota</taxon>
        <taxon>Alphaproteobacteria</taxon>
        <taxon>Hyphomicrobiales</taxon>
        <taxon>Phyllobacteriaceae</taxon>
        <taxon>Mesorhizobium</taxon>
    </lineage>
</organism>
<protein>
    <submittedName>
        <fullName evidence="2">K(+)-transporting ATPase subunit F</fullName>
        <ecNumber evidence="2">3.6.3.12</ecNumber>
    </submittedName>
</protein>
<dbReference type="GO" id="GO:0005886">
    <property type="term" value="C:plasma membrane"/>
    <property type="evidence" value="ECO:0007669"/>
    <property type="project" value="InterPro"/>
</dbReference>
<evidence type="ECO:0000313" key="2">
    <source>
        <dbReference type="EMBL" id="RFC69008.1"/>
    </source>
</evidence>
<keyword evidence="2" id="KW-0378">Hydrolase</keyword>
<keyword evidence="1" id="KW-1133">Transmembrane helix</keyword>
<keyword evidence="3" id="KW-1185">Reference proteome</keyword>
<accession>A0A371XIF0</accession>
<feature type="transmembrane region" description="Helical" evidence="1">
    <location>
        <begin position="6"/>
        <end position="23"/>
    </location>
</feature>
<dbReference type="EC" id="3.6.3.12" evidence="2"/>